<dbReference type="OrthoDB" id="413122at2759"/>
<sequence length="156" mass="17812">MLDKARKHAVRCTEDSFSYAKDKWEKSHATPDFKAGDLVILSNTNFNNIKGCKMLKGSFSGCFVIKALCGENAIELELSEKLRNKHPIFPVLLVQPYKSNYAEKFPLRNKVPQHIPPIKSSGTRKITKVLKERNLRTKKGTKYLFRSVTQLVRMNG</sequence>
<dbReference type="AlphaFoldDB" id="A0A9Q3QC92"/>
<gene>
    <name evidence="1" type="ORF">O181_131770</name>
</gene>
<keyword evidence="2" id="KW-1185">Reference proteome</keyword>
<dbReference type="Proteomes" id="UP000765509">
    <property type="component" value="Unassembled WGS sequence"/>
</dbReference>
<dbReference type="EMBL" id="AVOT02146361">
    <property type="protein sequence ID" value="MBW0592055.1"/>
    <property type="molecule type" value="Genomic_DNA"/>
</dbReference>
<evidence type="ECO:0000313" key="2">
    <source>
        <dbReference type="Proteomes" id="UP000765509"/>
    </source>
</evidence>
<name>A0A9Q3QC92_9BASI</name>
<protein>
    <submittedName>
        <fullName evidence="1">Uncharacterized protein</fullName>
    </submittedName>
</protein>
<organism evidence="1 2">
    <name type="scientific">Austropuccinia psidii MF-1</name>
    <dbReference type="NCBI Taxonomy" id="1389203"/>
    <lineage>
        <taxon>Eukaryota</taxon>
        <taxon>Fungi</taxon>
        <taxon>Dikarya</taxon>
        <taxon>Basidiomycota</taxon>
        <taxon>Pucciniomycotina</taxon>
        <taxon>Pucciniomycetes</taxon>
        <taxon>Pucciniales</taxon>
        <taxon>Sphaerophragmiaceae</taxon>
        <taxon>Austropuccinia</taxon>
    </lineage>
</organism>
<comment type="caution">
    <text evidence="1">The sequence shown here is derived from an EMBL/GenBank/DDBJ whole genome shotgun (WGS) entry which is preliminary data.</text>
</comment>
<proteinExistence type="predicted"/>
<accession>A0A9Q3QC92</accession>
<evidence type="ECO:0000313" key="1">
    <source>
        <dbReference type="EMBL" id="MBW0592055.1"/>
    </source>
</evidence>
<reference evidence="1" key="1">
    <citation type="submission" date="2021-03" db="EMBL/GenBank/DDBJ databases">
        <title>Draft genome sequence of rust myrtle Austropuccinia psidii MF-1, a brazilian biotype.</title>
        <authorList>
            <person name="Quecine M.C."/>
            <person name="Pachon D.M.R."/>
            <person name="Bonatelli M.L."/>
            <person name="Correr F.H."/>
            <person name="Franceschini L.M."/>
            <person name="Leite T.F."/>
            <person name="Margarido G.R.A."/>
            <person name="Almeida C.A."/>
            <person name="Ferrarezi J.A."/>
            <person name="Labate C.A."/>
        </authorList>
    </citation>
    <scope>NUCLEOTIDE SEQUENCE</scope>
    <source>
        <strain evidence="1">MF-1</strain>
    </source>
</reference>